<proteinExistence type="predicted"/>
<dbReference type="SMART" id="SM00195">
    <property type="entry name" value="DSPc"/>
    <property type="match status" value="1"/>
</dbReference>
<dbReference type="EMBL" id="OZ004259">
    <property type="protein sequence ID" value="CAK7918464.1"/>
    <property type="molecule type" value="Genomic_DNA"/>
</dbReference>
<protein>
    <recommendedName>
        <fullName evidence="7">Protein-tyrosine-phosphatase</fullName>
    </recommendedName>
</protein>
<evidence type="ECO:0000313" key="5">
    <source>
        <dbReference type="EMBL" id="CAK7918464.1"/>
    </source>
</evidence>
<dbReference type="SUPFAM" id="SSF52799">
    <property type="entry name" value="(Phosphotyrosine protein) phosphatases II"/>
    <property type="match status" value="1"/>
</dbReference>
<organism evidence="5 6">
    <name type="scientific">[Candida] anglica</name>
    <dbReference type="NCBI Taxonomy" id="148631"/>
    <lineage>
        <taxon>Eukaryota</taxon>
        <taxon>Fungi</taxon>
        <taxon>Dikarya</taxon>
        <taxon>Ascomycota</taxon>
        <taxon>Saccharomycotina</taxon>
        <taxon>Pichiomycetes</taxon>
        <taxon>Debaryomycetaceae</taxon>
        <taxon>Kurtzmaniella</taxon>
    </lineage>
</organism>
<sequence length="640" mass="72595">MPEPDVGPEASHIQDSTIEHLNNAQKDNTNNFCKRLYRFIKYHFVPNPFEQYVYENEANDCSLVAKFQQTTTISLEGCRDISVDSVTLNTAHIPHPLTSYLKKHTEIDNTKVMSELEETPIIFFIHGLGGQISQFEPLMALFSQCAEVIGIDLPGFGGSKIEFSDSRKSITKISLEDKKKISESISKMSWNDFSTGNIVDILIAYIEQNVDSNKKLVIVGHSMGTHLAIKLTKKLQERKVEGLILLSPPALLDDVTNTKDSLQKPAQNPSTITMLKIFTYLPFIFNSFRIWDRIQGLDSKSVLRQLVPATNIYNKLRQFRWNLDIDSRIILRYVNGFHKASYSDLVTAISKFNNNRLNQRTYIKTLIVGGSNDTVTPVKAIHDIETFLNTQFNDKVSEAIEVSNVGHSILLIKPEFTSGSIINYIEHNYPERLHLSPAWVLRVKADISGDKWGLKNELKWSALQPISTNISRVHGNVIESAPLLGMKTLREGDLNHSPLILEHLFYDDNGNPLKRDREPKGQLIAVVDISHDIPPYSPQSFKYVRYYKCATVSKVVPDQGAIRRFVQLIDDIISSSEVPNPLIVVHCHYGFNRTGFLICCYLIERLGWSVQEAVDGYKKAKSPGIKHTHFIDALYVRYES</sequence>
<dbReference type="PANTHER" id="PTHR43798:SF33">
    <property type="entry name" value="HYDROLASE, PUTATIVE (AFU_ORTHOLOGUE AFUA_2G14860)-RELATED"/>
    <property type="match status" value="1"/>
</dbReference>
<dbReference type="InterPro" id="IPR029058">
    <property type="entry name" value="AB_hydrolase_fold"/>
</dbReference>
<dbReference type="InterPro" id="IPR050266">
    <property type="entry name" value="AB_hydrolase_sf"/>
</dbReference>
<reference evidence="5 6" key="1">
    <citation type="submission" date="2024-01" db="EMBL/GenBank/DDBJ databases">
        <authorList>
            <consortium name="Genoscope - CEA"/>
            <person name="William W."/>
        </authorList>
    </citation>
    <scope>NUCLEOTIDE SEQUENCE [LARGE SCALE GENOMIC DNA]</scope>
    <source>
        <strain evidence="5 6">29B2s-10</strain>
    </source>
</reference>
<dbReference type="PROSITE" id="PS00383">
    <property type="entry name" value="TYR_PHOSPHATASE_1"/>
    <property type="match status" value="1"/>
</dbReference>
<dbReference type="InterPro" id="IPR000387">
    <property type="entry name" value="Tyr_Pase_dom"/>
</dbReference>
<dbReference type="PROSITE" id="PS50056">
    <property type="entry name" value="TYR_PHOSPHATASE_2"/>
    <property type="match status" value="1"/>
</dbReference>
<evidence type="ECO:0000259" key="4">
    <source>
        <dbReference type="PROSITE" id="PS50056"/>
    </source>
</evidence>
<dbReference type="InterPro" id="IPR029021">
    <property type="entry name" value="Prot-tyrosine_phosphatase-like"/>
</dbReference>
<dbReference type="Gene3D" id="3.90.190.10">
    <property type="entry name" value="Protein tyrosine phosphatase superfamily"/>
    <property type="match status" value="1"/>
</dbReference>
<dbReference type="Pfam" id="PF00782">
    <property type="entry name" value="DSPc"/>
    <property type="match status" value="1"/>
</dbReference>
<keyword evidence="1" id="KW-0378">Hydrolase</keyword>
<evidence type="ECO:0000259" key="3">
    <source>
        <dbReference type="PROSITE" id="PS50054"/>
    </source>
</evidence>
<dbReference type="InterPro" id="IPR000073">
    <property type="entry name" value="AB_hydrolase_1"/>
</dbReference>
<name>A0ABP0EJD1_9ASCO</name>
<evidence type="ECO:0000256" key="2">
    <source>
        <dbReference type="ARBA" id="ARBA00022912"/>
    </source>
</evidence>
<evidence type="ECO:0008006" key="7">
    <source>
        <dbReference type="Google" id="ProtNLM"/>
    </source>
</evidence>
<dbReference type="Proteomes" id="UP001497600">
    <property type="component" value="Chromosome G"/>
</dbReference>
<evidence type="ECO:0000256" key="1">
    <source>
        <dbReference type="ARBA" id="ARBA00022801"/>
    </source>
</evidence>
<feature type="domain" description="Tyrosine specific protein phosphatases" evidence="4">
    <location>
        <begin position="563"/>
        <end position="621"/>
    </location>
</feature>
<gene>
    <name evidence="5" type="ORF">CAAN4_G13344</name>
</gene>
<evidence type="ECO:0000313" key="6">
    <source>
        <dbReference type="Proteomes" id="UP001497600"/>
    </source>
</evidence>
<dbReference type="InterPro" id="IPR020422">
    <property type="entry name" value="TYR_PHOSPHATASE_DUAL_dom"/>
</dbReference>
<keyword evidence="6" id="KW-1185">Reference proteome</keyword>
<dbReference type="Pfam" id="PF00561">
    <property type="entry name" value="Abhydrolase_1"/>
    <property type="match status" value="1"/>
</dbReference>
<dbReference type="PANTHER" id="PTHR43798">
    <property type="entry name" value="MONOACYLGLYCEROL LIPASE"/>
    <property type="match status" value="1"/>
</dbReference>
<accession>A0ABP0EJD1</accession>
<dbReference type="SUPFAM" id="SSF53474">
    <property type="entry name" value="alpha/beta-Hydrolases"/>
    <property type="match status" value="1"/>
</dbReference>
<dbReference type="InterPro" id="IPR000340">
    <property type="entry name" value="Dual-sp_phosphatase_cat-dom"/>
</dbReference>
<dbReference type="InterPro" id="IPR016130">
    <property type="entry name" value="Tyr_Pase_AS"/>
</dbReference>
<dbReference type="PROSITE" id="PS50054">
    <property type="entry name" value="TYR_PHOSPHATASE_DUAL"/>
    <property type="match status" value="1"/>
</dbReference>
<keyword evidence="2" id="KW-0904">Protein phosphatase</keyword>
<dbReference type="Gene3D" id="3.40.50.1820">
    <property type="entry name" value="alpha/beta hydrolase"/>
    <property type="match status" value="1"/>
</dbReference>
<feature type="domain" description="Tyrosine-protein phosphatase" evidence="3">
    <location>
        <begin position="495"/>
        <end position="640"/>
    </location>
</feature>